<dbReference type="PANTHER" id="PTHR30404:SF0">
    <property type="entry name" value="N-ACETYLMURAMOYL-L-ALANINE AMIDASE AMIC"/>
    <property type="match status" value="1"/>
</dbReference>
<evidence type="ECO:0000256" key="3">
    <source>
        <dbReference type="ARBA" id="ARBA00022801"/>
    </source>
</evidence>
<feature type="chain" id="PRO_5035244422" description="N-acetylmuramoyl-L-alanine amidase" evidence="5">
    <location>
        <begin position="27"/>
        <end position="744"/>
    </location>
</feature>
<dbReference type="GO" id="GO:0030288">
    <property type="term" value="C:outer membrane-bounded periplasmic space"/>
    <property type="evidence" value="ECO:0007669"/>
    <property type="project" value="TreeGrafter"/>
</dbReference>
<dbReference type="InterPro" id="IPR036779">
    <property type="entry name" value="LysM_dom_sf"/>
</dbReference>
<dbReference type="SUPFAM" id="SSF53187">
    <property type="entry name" value="Zn-dependent exopeptidases"/>
    <property type="match status" value="1"/>
</dbReference>
<dbReference type="CDD" id="cd02696">
    <property type="entry name" value="MurNAc-LAA"/>
    <property type="match status" value="1"/>
</dbReference>
<protein>
    <recommendedName>
        <fullName evidence="2">N-acetylmuramoyl-L-alanine amidase</fullName>
        <ecNumber evidence="2">3.5.1.28</ecNumber>
    </recommendedName>
</protein>
<feature type="compositionally biased region" description="Low complexity" evidence="4">
    <location>
        <begin position="208"/>
        <end position="222"/>
    </location>
</feature>
<accession>A0A8J7U7D5</accession>
<sequence length="744" mass="82617">MTHLRAFFLLHLALFLTVASVQPAHAWQSQVLKKLDDQSFAALAKGRGAYLDVRVADPADLIGMVKLYTGRFGDPKFSLKKYEVTRVNAKRALIPYFQLSPTFRRAYVAAMWPGSSLKGSRLRHRVLYPGHETLWSISQIFTGTGTHWERIKKASGLKSDRVYKGLVVSIPKSILFRELRGDLVSDLPRPDDPSPAVPHETPATEVVPQASSSPSADAAEPTAPGPVFHDPKPIQQVTPTPVTETPLPSFEATLKDQQDASSSGPPEEVTGPSEETPGPSEETPGPPGENPAAGDDDTEPSSASGDVAVGEEPIEAQKDFVEAQDNVADTTSGEAEQTDVPAEEKPKPDAAAQQRILKHLAELDKMRAMLSWGKDGKGRFAQYRLKAGEAIYSSVVVRFCGLTRAADVNRVARTIIQRNQIRDETDLAIGTPIRIPYELLEPEYMAKDDPVFQAYLENLAEVSMMATTVASRNLDGVYIILDAGHGGRDPGAMPHGIWEDDYVYDIMCRVKARLEKETGAVVIPTILDPSVSYKVQDVRNFRRDNDEVLLTQPRYPLTAKNMAVDGVHLRWLIANHHYHRLVSQGVKPENILFASFHAESLHRSIRGAMFYVPDARLGPKRSPASRYKRYAEYRGNTFTFSKKQLRKAQALSTSFAMNLKAAKKEAGIRVYHQKPIRSAIYRNPRKPFVPAVIRYNRVPTRVLVEVCNLNNKHDRANMKNAPFRQKVADAFVQALLRTYQTDGA</sequence>
<feature type="region of interest" description="Disordered" evidence="4">
    <location>
        <begin position="186"/>
        <end position="306"/>
    </location>
</feature>
<evidence type="ECO:0000313" key="8">
    <source>
        <dbReference type="Proteomes" id="UP000664417"/>
    </source>
</evidence>
<reference evidence="7" key="1">
    <citation type="submission" date="2021-03" db="EMBL/GenBank/DDBJ databases">
        <authorList>
            <person name="Wang G."/>
        </authorList>
    </citation>
    <scope>NUCLEOTIDE SEQUENCE</scope>
    <source>
        <strain evidence="7">KCTC 12899</strain>
    </source>
</reference>
<dbReference type="Proteomes" id="UP000664417">
    <property type="component" value="Unassembled WGS sequence"/>
</dbReference>
<evidence type="ECO:0000256" key="2">
    <source>
        <dbReference type="ARBA" id="ARBA00011901"/>
    </source>
</evidence>
<evidence type="ECO:0000256" key="1">
    <source>
        <dbReference type="ARBA" id="ARBA00001561"/>
    </source>
</evidence>
<dbReference type="EC" id="3.5.1.28" evidence="2"/>
<dbReference type="Gene3D" id="3.10.350.10">
    <property type="entry name" value="LysM domain"/>
    <property type="match status" value="1"/>
</dbReference>
<dbReference type="PANTHER" id="PTHR30404">
    <property type="entry name" value="N-ACETYLMURAMOYL-L-ALANINE AMIDASE"/>
    <property type="match status" value="1"/>
</dbReference>
<dbReference type="InterPro" id="IPR050695">
    <property type="entry name" value="N-acetylmuramoyl_amidase_3"/>
</dbReference>
<comment type="catalytic activity">
    <reaction evidence="1">
        <text>Hydrolyzes the link between N-acetylmuramoyl residues and L-amino acid residues in certain cell-wall glycopeptides.</text>
        <dbReference type="EC" id="3.5.1.28"/>
    </reaction>
</comment>
<dbReference type="Pfam" id="PF01520">
    <property type="entry name" value="Amidase_3"/>
    <property type="match status" value="1"/>
</dbReference>
<dbReference type="AlphaFoldDB" id="A0A8J7U7D5"/>
<gene>
    <name evidence="7" type="ORF">J3U88_22615</name>
</gene>
<dbReference type="Gene3D" id="3.40.630.40">
    <property type="entry name" value="Zn-dependent exopeptidases"/>
    <property type="match status" value="1"/>
</dbReference>
<feature type="compositionally biased region" description="Low complexity" evidence="4">
    <location>
        <begin position="270"/>
        <end position="283"/>
    </location>
</feature>
<dbReference type="Pfam" id="PF01476">
    <property type="entry name" value="LysM"/>
    <property type="match status" value="1"/>
</dbReference>
<dbReference type="GO" id="GO:0009253">
    <property type="term" value="P:peptidoglycan catabolic process"/>
    <property type="evidence" value="ECO:0007669"/>
    <property type="project" value="InterPro"/>
</dbReference>
<evidence type="ECO:0000259" key="6">
    <source>
        <dbReference type="SMART" id="SM00646"/>
    </source>
</evidence>
<dbReference type="GO" id="GO:0008745">
    <property type="term" value="F:N-acetylmuramoyl-L-alanine amidase activity"/>
    <property type="evidence" value="ECO:0007669"/>
    <property type="project" value="UniProtKB-EC"/>
</dbReference>
<feature type="domain" description="MurNAc-LAA" evidence="6">
    <location>
        <begin position="589"/>
        <end position="736"/>
    </location>
</feature>
<keyword evidence="8" id="KW-1185">Reference proteome</keyword>
<evidence type="ECO:0000313" key="7">
    <source>
        <dbReference type="EMBL" id="MBO1321291.1"/>
    </source>
</evidence>
<proteinExistence type="predicted"/>
<feature type="region of interest" description="Disordered" evidence="4">
    <location>
        <begin position="327"/>
        <end position="352"/>
    </location>
</feature>
<name>A0A8J7U7D5_9BACT</name>
<dbReference type="InterPro" id="IPR018392">
    <property type="entry name" value="LysM"/>
</dbReference>
<evidence type="ECO:0000256" key="4">
    <source>
        <dbReference type="SAM" id="MobiDB-lite"/>
    </source>
</evidence>
<keyword evidence="3" id="KW-0378">Hydrolase</keyword>
<evidence type="ECO:0000256" key="5">
    <source>
        <dbReference type="SAM" id="SignalP"/>
    </source>
</evidence>
<dbReference type="InterPro" id="IPR002508">
    <property type="entry name" value="MurNAc-LAA_cat"/>
</dbReference>
<feature type="signal peptide" evidence="5">
    <location>
        <begin position="1"/>
        <end position="26"/>
    </location>
</feature>
<dbReference type="SMART" id="SM00646">
    <property type="entry name" value="Ami_3"/>
    <property type="match status" value="1"/>
</dbReference>
<dbReference type="EMBL" id="JAFREP010000023">
    <property type="protein sequence ID" value="MBO1321291.1"/>
    <property type="molecule type" value="Genomic_DNA"/>
</dbReference>
<feature type="compositionally biased region" description="Low complexity" evidence="4">
    <location>
        <begin position="233"/>
        <end position="248"/>
    </location>
</feature>
<organism evidence="7 8">
    <name type="scientific">Acanthopleuribacter pedis</name>
    <dbReference type="NCBI Taxonomy" id="442870"/>
    <lineage>
        <taxon>Bacteria</taxon>
        <taxon>Pseudomonadati</taxon>
        <taxon>Acidobacteriota</taxon>
        <taxon>Holophagae</taxon>
        <taxon>Acanthopleuribacterales</taxon>
        <taxon>Acanthopleuribacteraceae</taxon>
        <taxon>Acanthopleuribacter</taxon>
    </lineage>
</organism>
<comment type="caution">
    <text evidence="7">The sequence shown here is derived from an EMBL/GenBank/DDBJ whole genome shotgun (WGS) entry which is preliminary data.</text>
</comment>
<dbReference type="RefSeq" id="WP_207861265.1">
    <property type="nucleotide sequence ID" value="NZ_JAFREP010000023.1"/>
</dbReference>
<keyword evidence="5" id="KW-0732">Signal</keyword>